<feature type="region of interest" description="Disordered" evidence="1">
    <location>
        <begin position="36"/>
        <end position="92"/>
    </location>
</feature>
<proteinExistence type="predicted"/>
<dbReference type="CDD" id="cd17080">
    <property type="entry name" value="Ubl_SLD2_Esc2_like"/>
    <property type="match status" value="1"/>
</dbReference>
<feature type="region of interest" description="Disordered" evidence="1">
    <location>
        <begin position="418"/>
        <end position="443"/>
    </location>
</feature>
<feature type="region of interest" description="Disordered" evidence="1">
    <location>
        <begin position="105"/>
        <end position="232"/>
    </location>
</feature>
<dbReference type="OrthoDB" id="3365399at2759"/>
<feature type="domain" description="Ubiquitin-like" evidence="2">
    <location>
        <begin position="370"/>
        <end position="443"/>
    </location>
</feature>
<evidence type="ECO:0000256" key="1">
    <source>
        <dbReference type="SAM" id="MobiDB-lite"/>
    </source>
</evidence>
<sequence>MSFFKAPAWAKPPALQRGDDEKDLFSHSDKFLEIQRDTIEQKKKRAERLKQKEQEREQRQKEKSERRERKNAIKRESTGEDGKDGLKKRRINSEESAKLLALAGAKPIMIDSDDDEATSESVSLPVRRSPRHQRTKDMFPSPRKTKSSLSSSIGAGDPDGVMQLTAVKAKPARQPEPEEEEDSDPEIAAIKRAAKEKHRQQLQQERSSTPNGMSLEAGAEAGPSHTPPLADPTISLLVTSDIPGTEPLLVKRKLSQNLKQVKEAWCQKQGYGKEMADKIFFAWNGRRLYGVTTCQRLGIEVDSRGNVVRADDRAADGAARVHIEAMTEELFAQSKAERARGAKADSGQYEDEEEHQDDEPEAEPAAKQQIRLTIKAKDRDDVRVSVTPTTMVSKILNYAKKQLKIPDEQSAYLHFDGERLDPDEPVSSTELEDKDGVDLLLGE</sequence>
<evidence type="ECO:0000313" key="3">
    <source>
        <dbReference type="EMBL" id="KAF7188086.1"/>
    </source>
</evidence>
<feature type="compositionally biased region" description="Basic and acidic residues" evidence="1">
    <location>
        <begin position="48"/>
        <end position="92"/>
    </location>
</feature>
<feature type="compositionally biased region" description="Acidic residues" evidence="1">
    <location>
        <begin position="348"/>
        <end position="362"/>
    </location>
</feature>
<feature type="region of interest" description="Disordered" evidence="1">
    <location>
        <begin position="334"/>
        <end position="367"/>
    </location>
</feature>
<feature type="compositionally biased region" description="Low complexity" evidence="1">
    <location>
        <begin position="1"/>
        <end position="14"/>
    </location>
</feature>
<feature type="region of interest" description="Disordered" evidence="1">
    <location>
        <begin position="1"/>
        <end position="22"/>
    </location>
</feature>
<dbReference type="InterPro" id="IPR000626">
    <property type="entry name" value="Ubiquitin-like_dom"/>
</dbReference>
<reference evidence="3" key="1">
    <citation type="submission" date="2020-04" db="EMBL/GenBank/DDBJ databases">
        <title>Draft genome resource of the tomato pathogen Pseudocercospora fuligena.</title>
        <authorList>
            <person name="Zaccaron A."/>
        </authorList>
    </citation>
    <scope>NUCLEOTIDE SEQUENCE</scope>
    <source>
        <strain evidence="3">PF001</strain>
    </source>
</reference>
<dbReference type="Pfam" id="PF11976">
    <property type="entry name" value="Rad60-SLD"/>
    <property type="match status" value="1"/>
</dbReference>
<dbReference type="Proteomes" id="UP000660729">
    <property type="component" value="Unassembled WGS sequence"/>
</dbReference>
<evidence type="ECO:0000259" key="2">
    <source>
        <dbReference type="PROSITE" id="PS50053"/>
    </source>
</evidence>
<comment type="caution">
    <text evidence="3">The sequence shown here is derived from an EMBL/GenBank/DDBJ whole genome shotgun (WGS) entry which is preliminary data.</text>
</comment>
<dbReference type="PROSITE" id="PS50053">
    <property type="entry name" value="UBIQUITIN_2"/>
    <property type="match status" value="1"/>
</dbReference>
<dbReference type="EMBL" id="JABCIY010000216">
    <property type="protein sequence ID" value="KAF7188086.1"/>
    <property type="molecule type" value="Genomic_DNA"/>
</dbReference>
<organism evidence="3 4">
    <name type="scientific">Pseudocercospora fuligena</name>
    <dbReference type="NCBI Taxonomy" id="685502"/>
    <lineage>
        <taxon>Eukaryota</taxon>
        <taxon>Fungi</taxon>
        <taxon>Dikarya</taxon>
        <taxon>Ascomycota</taxon>
        <taxon>Pezizomycotina</taxon>
        <taxon>Dothideomycetes</taxon>
        <taxon>Dothideomycetidae</taxon>
        <taxon>Mycosphaerellales</taxon>
        <taxon>Mycosphaerellaceae</taxon>
        <taxon>Pseudocercospora</taxon>
    </lineage>
</organism>
<name>A0A8H6R8S4_9PEZI</name>
<evidence type="ECO:0000313" key="4">
    <source>
        <dbReference type="Proteomes" id="UP000660729"/>
    </source>
</evidence>
<protein>
    <submittedName>
        <fullName evidence="3">DNA repair protein rad60</fullName>
    </submittedName>
</protein>
<dbReference type="InterPro" id="IPR022617">
    <property type="entry name" value="Rad60/SUMO-like_dom"/>
</dbReference>
<keyword evidence="4" id="KW-1185">Reference proteome</keyword>
<feature type="compositionally biased region" description="Polar residues" evidence="1">
    <location>
        <begin position="201"/>
        <end position="212"/>
    </location>
</feature>
<dbReference type="SUPFAM" id="SSF54236">
    <property type="entry name" value="Ubiquitin-like"/>
    <property type="match status" value="2"/>
</dbReference>
<gene>
    <name evidence="3" type="ORF">HII31_10560</name>
</gene>
<accession>A0A8H6R8S4</accession>
<dbReference type="Gene3D" id="3.10.20.90">
    <property type="entry name" value="Phosphatidylinositol 3-kinase Catalytic Subunit, Chain A, domain 1"/>
    <property type="match status" value="1"/>
</dbReference>
<dbReference type="InterPro" id="IPR029071">
    <property type="entry name" value="Ubiquitin-like_domsf"/>
</dbReference>
<dbReference type="AlphaFoldDB" id="A0A8H6R8S4"/>